<organism evidence="2 3">
    <name type="scientific">Vanrija albida</name>
    <dbReference type="NCBI Taxonomy" id="181172"/>
    <lineage>
        <taxon>Eukaryota</taxon>
        <taxon>Fungi</taxon>
        <taxon>Dikarya</taxon>
        <taxon>Basidiomycota</taxon>
        <taxon>Agaricomycotina</taxon>
        <taxon>Tremellomycetes</taxon>
        <taxon>Trichosporonales</taxon>
        <taxon>Trichosporonaceae</taxon>
        <taxon>Vanrija</taxon>
    </lineage>
</organism>
<feature type="compositionally biased region" description="Polar residues" evidence="1">
    <location>
        <begin position="323"/>
        <end position="333"/>
    </location>
</feature>
<evidence type="ECO:0000256" key="1">
    <source>
        <dbReference type="SAM" id="MobiDB-lite"/>
    </source>
</evidence>
<protein>
    <recommendedName>
        <fullName evidence="4">Ig-like domain-containing protein</fullName>
    </recommendedName>
</protein>
<comment type="caution">
    <text evidence="2">The sequence shown here is derived from an EMBL/GenBank/DDBJ whole genome shotgun (WGS) entry which is preliminary data.</text>
</comment>
<dbReference type="RefSeq" id="XP_069208868.1">
    <property type="nucleotide sequence ID" value="XM_069354226.1"/>
</dbReference>
<dbReference type="EMBL" id="JBBXJM010000004">
    <property type="protein sequence ID" value="KAL1408924.1"/>
    <property type="molecule type" value="Genomic_DNA"/>
</dbReference>
<keyword evidence="3" id="KW-1185">Reference proteome</keyword>
<sequence>MSSSFLPFATGLFSRKRKNPSRGVTAPAPAAGPSSVLPSTLDAPRAQASRDSSQTSTNTTHSTSTASTKSFLPFGNPEAHYKPRKAPSLDAGLHSHHHRGAPRKRESAALQQQRPLSPSASVPPTFLHVPASPFQQASPAVSIASTRSYPTQSSGWSDTQDLFQWERQAALGRAPSRRDASRSSSESGPATGSLPSAHEVILVPLPSPAPRYPSSTKLSSSYDEDSDEAPLDALEVLEIFYEDAVPLPAWMEQALMEPLASPPPSPWPGARGPLPALPPPTPSTPTTPTTPRVSGRTRGGSISAVRSPTPSTIRASIIPPSPRQSTTNPTNRFSLRPKGVTFEDSSSAHGHTRHQSVQLQERPTDV</sequence>
<feature type="compositionally biased region" description="Low complexity" evidence="1">
    <location>
        <begin position="52"/>
        <end position="70"/>
    </location>
</feature>
<evidence type="ECO:0000313" key="2">
    <source>
        <dbReference type="EMBL" id="KAL1408924.1"/>
    </source>
</evidence>
<dbReference type="Proteomes" id="UP001565368">
    <property type="component" value="Unassembled WGS sequence"/>
</dbReference>
<name>A0ABR3Q2F1_9TREE</name>
<feature type="compositionally biased region" description="Low complexity" evidence="1">
    <location>
        <begin position="182"/>
        <end position="193"/>
    </location>
</feature>
<feature type="compositionally biased region" description="Polar residues" evidence="1">
    <location>
        <begin position="133"/>
        <end position="162"/>
    </location>
</feature>
<feature type="region of interest" description="Disordered" evidence="1">
    <location>
        <begin position="261"/>
        <end position="366"/>
    </location>
</feature>
<proteinExistence type="predicted"/>
<feature type="compositionally biased region" description="Low complexity" evidence="1">
    <location>
        <begin position="286"/>
        <end position="300"/>
    </location>
</feature>
<evidence type="ECO:0000313" key="3">
    <source>
        <dbReference type="Proteomes" id="UP001565368"/>
    </source>
</evidence>
<feature type="region of interest" description="Disordered" evidence="1">
    <location>
        <begin position="1"/>
        <end position="229"/>
    </location>
</feature>
<dbReference type="GeneID" id="95986781"/>
<evidence type="ECO:0008006" key="4">
    <source>
        <dbReference type="Google" id="ProtNLM"/>
    </source>
</evidence>
<reference evidence="2 3" key="1">
    <citation type="submission" date="2023-08" db="EMBL/GenBank/DDBJ databases">
        <title>Annotated Genome Sequence of Vanrija albida AlHP1.</title>
        <authorList>
            <person name="Herzog R."/>
        </authorList>
    </citation>
    <scope>NUCLEOTIDE SEQUENCE [LARGE SCALE GENOMIC DNA]</scope>
    <source>
        <strain evidence="2 3">AlHP1</strain>
    </source>
</reference>
<feature type="compositionally biased region" description="Pro residues" evidence="1">
    <location>
        <begin position="275"/>
        <end position="285"/>
    </location>
</feature>
<feature type="compositionally biased region" description="Polar residues" evidence="1">
    <location>
        <begin position="343"/>
        <end position="366"/>
    </location>
</feature>
<accession>A0ABR3Q2F1</accession>
<gene>
    <name evidence="2" type="ORF">Q8F55_005738</name>
</gene>
<feature type="compositionally biased region" description="Polar residues" evidence="1">
    <location>
        <begin position="304"/>
        <end position="314"/>
    </location>
</feature>
<feature type="compositionally biased region" description="Polar residues" evidence="1">
    <location>
        <begin position="109"/>
        <end position="122"/>
    </location>
</feature>